<keyword evidence="2" id="KW-1185">Reference proteome</keyword>
<reference evidence="1" key="2">
    <citation type="submission" date="2020-09" db="EMBL/GenBank/DDBJ databases">
        <authorList>
            <person name="Sun Q."/>
            <person name="Kim S."/>
        </authorList>
    </citation>
    <scope>NUCLEOTIDE SEQUENCE</scope>
    <source>
        <strain evidence="1">KCTC 12870</strain>
    </source>
</reference>
<comment type="caution">
    <text evidence="1">The sequence shown here is derived from an EMBL/GenBank/DDBJ whole genome shotgun (WGS) entry which is preliminary data.</text>
</comment>
<name>A0A8J3DIK8_9BACT</name>
<evidence type="ECO:0000313" key="1">
    <source>
        <dbReference type="EMBL" id="GHC03704.1"/>
    </source>
</evidence>
<dbReference type="EMBL" id="BMXG01000011">
    <property type="protein sequence ID" value="GHC03704.1"/>
    <property type="molecule type" value="Genomic_DNA"/>
</dbReference>
<sequence length="539" mass="59154">MPNDSLCDMGAIDAAIHAAIEQGASQLIFDAGVYNLRETVSVPGFGHDNYMVIDGAKALELVGAVDSEGLPATRLERNIMLSNEAKPAIQLRVRNCQGLALKNFILCNDPPMGSTARVISVDKEKDQIVVEVLPSLPAYDGMRAASAHAWDQDTGKLKRFGATPAEATLTIGLNVKAFWAVVPESNGRQLEMSGAGFAEHLELGDLVSWHHKSTDAFNQIEVLYSEDILFENINLPNVSNAGMLAGYNRNMTLRKMRFEPENGNLAVGGRDGIHLSNTMGELLVEDCYFKGLRMDPLVIRKSFGFIEKVRPGGVIVVKTNLKTAGNIPPGDSLRFWTGDEPQDRVIFKVESLSDKLFLYSIEGELPQGVQVGGVISFQSYSLTKGVVRDCVFEGNFGSAIVNFEENIVIEDCVFRDNAYQIKFGANFVSGAFARNVIFRNNRCEDVSWVDIARRGQPSILMIHSLNRFFENPMYNQSIEIYGNVFCNPDGLSDAVAIDVRNAADVYIHGNVYEGFGRSVNVDEGSTRNIRVEGATSSPM</sequence>
<dbReference type="AlphaFoldDB" id="A0A8J3DIK8"/>
<evidence type="ECO:0008006" key="3">
    <source>
        <dbReference type="Google" id="ProtNLM"/>
    </source>
</evidence>
<reference evidence="1" key="1">
    <citation type="journal article" date="2014" name="Int. J. Syst. Evol. Microbiol.">
        <title>Complete genome sequence of Corynebacterium casei LMG S-19264T (=DSM 44701T), isolated from a smear-ripened cheese.</title>
        <authorList>
            <consortium name="US DOE Joint Genome Institute (JGI-PGF)"/>
            <person name="Walter F."/>
            <person name="Albersmeier A."/>
            <person name="Kalinowski J."/>
            <person name="Ruckert C."/>
        </authorList>
    </citation>
    <scope>NUCLEOTIDE SEQUENCE</scope>
    <source>
        <strain evidence="1">KCTC 12870</strain>
    </source>
</reference>
<gene>
    <name evidence="1" type="ORF">GCM10007047_20430</name>
</gene>
<organism evidence="1 2">
    <name type="scientific">Cerasicoccus arenae</name>
    <dbReference type="NCBI Taxonomy" id="424488"/>
    <lineage>
        <taxon>Bacteria</taxon>
        <taxon>Pseudomonadati</taxon>
        <taxon>Verrucomicrobiota</taxon>
        <taxon>Opitutia</taxon>
        <taxon>Puniceicoccales</taxon>
        <taxon>Cerasicoccaceae</taxon>
        <taxon>Cerasicoccus</taxon>
    </lineage>
</organism>
<dbReference type="Gene3D" id="2.160.20.10">
    <property type="entry name" value="Single-stranded right-handed beta-helix, Pectin lyase-like"/>
    <property type="match status" value="1"/>
</dbReference>
<dbReference type="InterPro" id="IPR011050">
    <property type="entry name" value="Pectin_lyase_fold/virulence"/>
</dbReference>
<dbReference type="SUPFAM" id="SSF51126">
    <property type="entry name" value="Pectin lyase-like"/>
    <property type="match status" value="1"/>
</dbReference>
<dbReference type="InterPro" id="IPR012334">
    <property type="entry name" value="Pectin_lyas_fold"/>
</dbReference>
<proteinExistence type="predicted"/>
<evidence type="ECO:0000313" key="2">
    <source>
        <dbReference type="Proteomes" id="UP000642829"/>
    </source>
</evidence>
<protein>
    <recommendedName>
        <fullName evidence="3">Right handed beta helix domain-containing protein</fullName>
    </recommendedName>
</protein>
<dbReference type="Proteomes" id="UP000642829">
    <property type="component" value="Unassembled WGS sequence"/>
</dbReference>
<accession>A0A8J3DIK8</accession>